<keyword evidence="1" id="KW-1133">Transmembrane helix</keyword>
<keyword evidence="1" id="KW-0472">Membrane</keyword>
<dbReference type="EMBL" id="JAERSG010000005">
    <property type="protein sequence ID" value="MBL0749287.1"/>
    <property type="molecule type" value="Genomic_DNA"/>
</dbReference>
<gene>
    <name evidence="2" type="ORF">JI751_16830</name>
</gene>
<feature type="transmembrane region" description="Helical" evidence="1">
    <location>
        <begin position="67"/>
        <end position="87"/>
    </location>
</feature>
<feature type="transmembrane region" description="Helical" evidence="1">
    <location>
        <begin position="31"/>
        <end position="52"/>
    </location>
</feature>
<sequence>MAALGHPPAPAGRRLVVDSPRPVVRRGWRRGLPVGVLHLVATAVVHATLLPATDRSGNAGDRALEHWLLACVLVAAGTTLLWLACCVRIEPGGNRWVPPPRRSGVPPVPDPATGCLPASQAIVAVTLATLVEVLAVVGPADAVWLTAVTLLVQLVGVVVTSFVVLSAVMPAVLIVTGLRRRGPAEGGGAATGPALVTSGVASYAALALAALPVAVLGLDLAVGGWATASVLAVVLVAALAVRFGYVRRARPA</sequence>
<evidence type="ECO:0000256" key="1">
    <source>
        <dbReference type="SAM" id="Phobius"/>
    </source>
</evidence>
<feature type="transmembrane region" description="Helical" evidence="1">
    <location>
        <begin position="224"/>
        <end position="245"/>
    </location>
</feature>
<proteinExistence type="predicted"/>
<feature type="transmembrane region" description="Helical" evidence="1">
    <location>
        <begin position="150"/>
        <end position="175"/>
    </location>
</feature>
<organism evidence="2 3">
    <name type="scientific">Nocardioides baculatus</name>
    <dbReference type="NCBI Taxonomy" id="2801337"/>
    <lineage>
        <taxon>Bacteria</taxon>
        <taxon>Bacillati</taxon>
        <taxon>Actinomycetota</taxon>
        <taxon>Actinomycetes</taxon>
        <taxon>Propionibacteriales</taxon>
        <taxon>Nocardioidaceae</taxon>
        <taxon>Nocardioides</taxon>
    </lineage>
</organism>
<name>A0ABS1LEC9_9ACTN</name>
<dbReference type="RefSeq" id="WP_201939117.1">
    <property type="nucleotide sequence ID" value="NZ_JAERSG010000005.1"/>
</dbReference>
<reference evidence="2 3" key="1">
    <citation type="submission" date="2021-01" db="EMBL/GenBank/DDBJ databases">
        <title>Genome seq and assembly of Nocardiodes sp. G10.</title>
        <authorList>
            <person name="Chhetri G."/>
        </authorList>
    </citation>
    <scope>NUCLEOTIDE SEQUENCE [LARGE SCALE GENOMIC DNA]</scope>
    <source>
        <strain evidence="2 3">G10</strain>
    </source>
</reference>
<dbReference type="Proteomes" id="UP000636918">
    <property type="component" value="Unassembled WGS sequence"/>
</dbReference>
<evidence type="ECO:0000313" key="3">
    <source>
        <dbReference type="Proteomes" id="UP000636918"/>
    </source>
</evidence>
<keyword evidence="3" id="KW-1185">Reference proteome</keyword>
<comment type="caution">
    <text evidence="2">The sequence shown here is derived from an EMBL/GenBank/DDBJ whole genome shotgun (WGS) entry which is preliminary data.</text>
</comment>
<evidence type="ECO:0000313" key="2">
    <source>
        <dbReference type="EMBL" id="MBL0749287.1"/>
    </source>
</evidence>
<protein>
    <submittedName>
        <fullName evidence="2">Uncharacterized protein</fullName>
    </submittedName>
</protein>
<feature type="transmembrane region" description="Helical" evidence="1">
    <location>
        <begin position="195"/>
        <end position="218"/>
    </location>
</feature>
<feature type="transmembrane region" description="Helical" evidence="1">
    <location>
        <begin position="121"/>
        <end position="144"/>
    </location>
</feature>
<keyword evidence="1" id="KW-0812">Transmembrane</keyword>
<accession>A0ABS1LEC9</accession>